<dbReference type="Gene3D" id="3.10.450.50">
    <property type="match status" value="1"/>
</dbReference>
<feature type="domain" description="SnoaL-like" evidence="1">
    <location>
        <begin position="10"/>
        <end position="127"/>
    </location>
</feature>
<dbReference type="InterPro" id="IPR037401">
    <property type="entry name" value="SnoaL-like"/>
</dbReference>
<comment type="caution">
    <text evidence="2">The sequence shown here is derived from an EMBL/GenBank/DDBJ whole genome shotgun (WGS) entry which is preliminary data.</text>
</comment>
<dbReference type="Proteomes" id="UP000809910">
    <property type="component" value="Unassembled WGS sequence"/>
</dbReference>
<dbReference type="EMBL" id="JADWVN010000028">
    <property type="protein sequence ID" value="MBL7528064.1"/>
    <property type="molecule type" value="Genomic_DNA"/>
</dbReference>
<proteinExistence type="predicted"/>
<sequence length="139" mass="15895">MKNQPQSATHLLKQFCLGYNKRDLPLLLNLFTDNATMWGSGMDEYRVGLTEIQQQLERDWNQSEQGEIEIVSFIPGSNDLLWAAALCKARIVIEGTQHVFEQLRGSIVLSEENGTWKIAHMHASFPDYRNAENNSFPIK</sequence>
<dbReference type="SUPFAM" id="SSF54427">
    <property type="entry name" value="NTF2-like"/>
    <property type="match status" value="1"/>
</dbReference>
<evidence type="ECO:0000313" key="3">
    <source>
        <dbReference type="Proteomes" id="UP000809910"/>
    </source>
</evidence>
<dbReference type="Pfam" id="PF13474">
    <property type="entry name" value="SnoaL_3"/>
    <property type="match status" value="1"/>
</dbReference>
<dbReference type="InterPro" id="IPR032710">
    <property type="entry name" value="NTF2-like_dom_sf"/>
</dbReference>
<keyword evidence="3" id="KW-1185">Reference proteome</keyword>
<reference evidence="2 3" key="1">
    <citation type="submission" date="2020-12" db="EMBL/GenBank/DDBJ databases">
        <title>WGS of Legionella: environmental sample.</title>
        <authorList>
            <person name="Cristino S."/>
            <person name="Girolamini L."/>
            <person name="Salaris S."/>
            <person name="Pascale M.R."/>
            <person name="Mazzotta M."/>
            <person name="Orsini M."/>
            <person name="Grottola A."/>
        </authorList>
    </citation>
    <scope>NUCLEOTIDE SEQUENCE [LARGE SCALE GENOMIC DNA]</scope>
    <source>
        <strain evidence="2 3">30cs62</strain>
    </source>
</reference>
<gene>
    <name evidence="2" type="ORF">I5282_15995</name>
</gene>
<organism evidence="2 3">
    <name type="scientific">Legionella bononiensis</name>
    <dbReference type="NCBI Taxonomy" id="2793102"/>
    <lineage>
        <taxon>Bacteria</taxon>
        <taxon>Pseudomonadati</taxon>
        <taxon>Pseudomonadota</taxon>
        <taxon>Gammaproteobacteria</taxon>
        <taxon>Legionellales</taxon>
        <taxon>Legionellaceae</taxon>
        <taxon>Legionella</taxon>
    </lineage>
</organism>
<name>A0ABS1WFE3_9GAMM</name>
<evidence type="ECO:0000313" key="2">
    <source>
        <dbReference type="EMBL" id="MBL7528064.1"/>
    </source>
</evidence>
<accession>A0ABS1WFE3</accession>
<protein>
    <submittedName>
        <fullName evidence="2">Nuclear transport factor 2 family protein</fullName>
    </submittedName>
</protein>
<evidence type="ECO:0000259" key="1">
    <source>
        <dbReference type="Pfam" id="PF13474"/>
    </source>
</evidence>